<protein>
    <recommendedName>
        <fullName evidence="3">Integrase</fullName>
    </recommendedName>
</protein>
<organism evidence="1 2">
    <name type="scientific">Photobacterium kishitanii</name>
    <dbReference type="NCBI Taxonomy" id="318456"/>
    <lineage>
        <taxon>Bacteria</taxon>
        <taxon>Pseudomonadati</taxon>
        <taxon>Pseudomonadota</taxon>
        <taxon>Gammaproteobacteria</taxon>
        <taxon>Vibrionales</taxon>
        <taxon>Vibrionaceae</taxon>
        <taxon>Photobacterium</taxon>
    </lineage>
</organism>
<gene>
    <name evidence="1" type="ORF">C0W53_15975</name>
</gene>
<reference evidence="1 2" key="1">
    <citation type="submission" date="2018-01" db="EMBL/GenBank/DDBJ databases">
        <title>Whole genome sequencing of Histamine producing bacteria.</title>
        <authorList>
            <person name="Butler K."/>
        </authorList>
    </citation>
    <scope>NUCLEOTIDE SEQUENCE [LARGE SCALE GENOMIC DNA]</scope>
    <source>
        <strain evidence="1 2">A1-4</strain>
    </source>
</reference>
<proteinExistence type="predicted"/>
<accession>A0AAX0YRA0</accession>
<name>A0AAX0YRA0_9GAMM</name>
<evidence type="ECO:0000313" key="2">
    <source>
        <dbReference type="Proteomes" id="UP000240728"/>
    </source>
</evidence>
<dbReference type="Proteomes" id="UP000240728">
    <property type="component" value="Unassembled WGS sequence"/>
</dbReference>
<evidence type="ECO:0000313" key="1">
    <source>
        <dbReference type="EMBL" id="PSX44125.1"/>
    </source>
</evidence>
<comment type="caution">
    <text evidence="1">The sequence shown here is derived from an EMBL/GenBank/DDBJ whole genome shotgun (WGS) entry which is preliminary data.</text>
</comment>
<evidence type="ECO:0008006" key="3">
    <source>
        <dbReference type="Google" id="ProtNLM"/>
    </source>
</evidence>
<keyword evidence="2" id="KW-1185">Reference proteome</keyword>
<dbReference type="AlphaFoldDB" id="A0AAX0YRA0"/>
<sequence length="65" mass="7780">MTLNDELEMMAAEDAVNGTPNRRLMHDVRYKISYLNMVTKIRRHLVRQNYLSHVGLQQQDNHIHY</sequence>
<dbReference type="EMBL" id="PYOZ01000010">
    <property type="protein sequence ID" value="PSX44125.1"/>
    <property type="molecule type" value="Genomic_DNA"/>
</dbReference>
<dbReference type="RefSeq" id="WP_045043134.1">
    <property type="nucleotide sequence ID" value="NZ_JAUZMV010000004.1"/>
</dbReference>